<evidence type="ECO:0000259" key="14">
    <source>
        <dbReference type="Pfam" id="PF00069"/>
    </source>
</evidence>
<sequence>MDTSTHNIPTLFPSLNAHISLLTASAFILFLLPIASSNYFDFPNFYPTTTDNGILYQGYAGSLVGAVEFNSLIYLCRVGWATYAERVQLWDSETRALSDFTTNFSFTIDTLKSPNYGHGLAFFLAPVGFQIPPNSAGGFLGLFNTTTSHSVKNQMVVVEFDSYPNPEWDPPYEHVGINNNSIGSVITTPWNASLHTGLTCDASITYNASTKNLSVFWSYVGNSSSQGNSSLSYKIDLKEVLPEWVMVGFSAATGAFLEKNTLQSWQFTSSFDTKTTSGKHAKDIKLIVGLTVAMGILIFGVMIFIGSAVLRKRRHVQREKTEKIHLTSINDDLQRGAGPRRFSYGYLATATSNFSAERKLGEGGFGGVYKGYLNDLDMAVAVKKISRGSRQGEKEYTTEVKIISRLRHRNLVQLIGRRKIEEDWVDSAFEPMFEIMPDYFQVTSFSPATPDVVYQGDAVTLAGAVEFNSLTYLCHVGWTTYAERVQLWDSKTGTLSDFTTNFSFIIDTQESSTYGHGLAFFLAPVGFQIPPNSAGGFLGLFNTTTSNSAENQMVTVEFDSYPNPEWDPAYEHIGINNNSIGSVITTPWNASLHSGETCTASITYNASTKNLSVHRFTRMKKVGWLELLVQLFFVLADSSHYNGGISETSQELSHDSRVHLQLHGHQVVMSNGLVTVTFSNPVGMVTGIQYDGMKNVLETANKEDNRGYWDVYWDRPFTNITNDKQSSDSRHAFKLSGTKLKVIVQNDNQVEIAFVTLWNSAGFPLNVDKRYIMLRGSSGFYSYAIFERSKGMPEVNIYQARIAFKLQENKFHYMAMSDKRQRVMPTAKDRRNAQPLDYPEAVRFSRPGNPSLKGEVDDKYQYSCDNKDNQVHGWISDNPRSVGFWIITPSNEFRTGGPLKQDLTSHVGPTVLSMFVSTHYAGENLGMKFRNGERWKKVFGPVFVYLNSASNNHRSSLWHDAKSQMAKETASWPYNFPQSPDFLHANQRGSVSGQLLVRDGRKLMSAASASVGLAPPGNAGSWQYENKGYQFWTQADHKGNFVIKGIRPGLYNLFAWVPGVIGDYKYGPSVKVASGSNIRLSNLVYEPPRTGPTLWEIGTPDRVAAEFFVPDPKPALENHLYDRFDKFRQYGLWNRYAEIYPRQDLVYTVGVSNYSRDWFFAHVTRHEGDGKYTAATWKILFEIKAVNRAGNYTLRVRVNDESGPPIFSTGLIGKDNAIARHGIHGLYWLYGIVIPGFQLYEGRNTIFLTQSRGSGPFKGLMYDYIRLETTWVDTRQYH</sequence>
<dbReference type="InterPro" id="IPR013784">
    <property type="entry name" value="Carb-bd-like_fold"/>
</dbReference>
<keyword evidence="10" id="KW-0675">Receptor</keyword>
<evidence type="ECO:0000256" key="2">
    <source>
        <dbReference type="ARBA" id="ARBA00004613"/>
    </source>
</evidence>
<keyword evidence="12" id="KW-0547">Nucleotide-binding</keyword>
<dbReference type="Pfam" id="PF14683">
    <property type="entry name" value="CBM-like"/>
    <property type="match status" value="1"/>
</dbReference>
<evidence type="ECO:0000256" key="9">
    <source>
        <dbReference type="ARBA" id="ARBA00022734"/>
    </source>
</evidence>
<dbReference type="SUPFAM" id="SSF49785">
    <property type="entry name" value="Galactose-binding domain-like"/>
    <property type="match status" value="1"/>
</dbReference>
<dbReference type="PANTHER" id="PTHR32018">
    <property type="entry name" value="RHAMNOGALACTURONATE LYASE FAMILY PROTEIN"/>
    <property type="match status" value="1"/>
</dbReference>
<dbReference type="InterPro" id="IPR011013">
    <property type="entry name" value="Gal_mutarotase_sf_dom"/>
</dbReference>
<dbReference type="CDD" id="cd10317">
    <property type="entry name" value="RGL4_C"/>
    <property type="match status" value="1"/>
</dbReference>
<dbReference type="InterPro" id="IPR029413">
    <property type="entry name" value="RG-lyase_II"/>
</dbReference>
<feature type="transmembrane region" description="Helical" evidence="13">
    <location>
        <begin position="12"/>
        <end position="34"/>
    </location>
</feature>
<dbReference type="GO" id="GO:0030246">
    <property type="term" value="F:carbohydrate binding"/>
    <property type="evidence" value="ECO:0007669"/>
    <property type="project" value="UniProtKB-KW"/>
</dbReference>
<dbReference type="GO" id="GO:0005524">
    <property type="term" value="F:ATP binding"/>
    <property type="evidence" value="ECO:0007669"/>
    <property type="project" value="UniProtKB-UniRule"/>
</dbReference>
<comment type="subcellular location">
    <subcellularLocation>
        <location evidence="2">Secreted</location>
    </subcellularLocation>
</comment>
<keyword evidence="19" id="KW-1185">Reference proteome</keyword>
<keyword evidence="13" id="KW-0812">Transmembrane</keyword>
<evidence type="ECO:0000256" key="10">
    <source>
        <dbReference type="ARBA" id="ARBA00023170"/>
    </source>
</evidence>
<evidence type="ECO:0000256" key="6">
    <source>
        <dbReference type="ARBA" id="ARBA00012437"/>
    </source>
</evidence>
<evidence type="ECO:0000256" key="12">
    <source>
        <dbReference type="PROSITE-ProRule" id="PRU10141"/>
    </source>
</evidence>
<evidence type="ECO:0000256" key="4">
    <source>
        <dbReference type="ARBA" id="ARBA00010217"/>
    </source>
</evidence>
<name>A0AAV6IQD4_9ERIC</name>
<dbReference type="GO" id="GO:0005576">
    <property type="term" value="C:extracellular region"/>
    <property type="evidence" value="ECO:0007669"/>
    <property type="project" value="UniProtKB-SubCell"/>
</dbReference>
<evidence type="ECO:0000313" key="19">
    <source>
        <dbReference type="Proteomes" id="UP000823749"/>
    </source>
</evidence>
<dbReference type="InterPro" id="IPR013320">
    <property type="entry name" value="ConA-like_dom_sf"/>
</dbReference>
<comment type="catalytic activity">
    <reaction evidence="1">
        <text>Endotype eliminative cleavage of L-alpha-rhamnopyranosyl-(1-&gt;4)-alpha-D-galactopyranosyluronic acid bonds of rhamnogalacturonan I domains in ramified hairy regions of pectin leaving L-rhamnopyranose at the reducing end and 4-deoxy-4,5-unsaturated D-galactopyranosyluronic acid at the non-reducing end.</text>
        <dbReference type="EC" id="4.2.2.23"/>
    </reaction>
</comment>
<dbReference type="InterPro" id="IPR019825">
    <property type="entry name" value="Lectin_legB_Mn/Ca_BS"/>
</dbReference>
<dbReference type="Pfam" id="PF00069">
    <property type="entry name" value="Pkinase"/>
    <property type="match status" value="1"/>
</dbReference>
<dbReference type="AlphaFoldDB" id="A0AAV6IQD4"/>
<evidence type="ECO:0000259" key="16">
    <source>
        <dbReference type="Pfam" id="PF14683"/>
    </source>
</evidence>
<feature type="domain" description="Legume lectin" evidence="15">
    <location>
        <begin position="440"/>
        <end position="636"/>
    </location>
</feature>
<gene>
    <name evidence="18" type="ORF">RHGRI_030144</name>
</gene>
<comment type="similarity">
    <text evidence="4">In the C-terminal section; belongs to the protein kinase superfamily. Ser/Thr protein kinase family.</text>
</comment>
<dbReference type="InterPro" id="IPR008979">
    <property type="entry name" value="Galactose-bd-like_sf"/>
</dbReference>
<comment type="caution">
    <text evidence="18">The sequence shown here is derived from an EMBL/GenBank/DDBJ whole genome shotgun (WGS) entry which is preliminary data.</text>
</comment>
<accession>A0AAV6IQD4</accession>
<dbReference type="CDD" id="cd06899">
    <property type="entry name" value="lectin_legume_LecRK_Arcelin_ConA"/>
    <property type="match status" value="2"/>
</dbReference>
<dbReference type="InterPro" id="IPR000985">
    <property type="entry name" value="Lectin_LegA_CS"/>
</dbReference>
<evidence type="ECO:0000256" key="1">
    <source>
        <dbReference type="ARBA" id="ARBA00001324"/>
    </source>
</evidence>
<evidence type="ECO:0000256" key="8">
    <source>
        <dbReference type="ARBA" id="ARBA00022729"/>
    </source>
</evidence>
<dbReference type="InterPro" id="IPR029411">
    <property type="entry name" value="RG-lyase_III"/>
</dbReference>
<dbReference type="CDD" id="cd10320">
    <property type="entry name" value="RGL4_N"/>
    <property type="match status" value="1"/>
</dbReference>
<keyword evidence="8" id="KW-0732">Signal</keyword>
<feature type="binding site" evidence="12">
    <location>
        <position position="384"/>
    </location>
    <ligand>
        <name>ATP</name>
        <dbReference type="ChEBI" id="CHEBI:30616"/>
    </ligand>
</feature>
<comment type="similarity">
    <text evidence="5">Belongs to the polysaccharide lyase 4 family.</text>
</comment>
<keyword evidence="12" id="KW-0067">ATP-binding</keyword>
<dbReference type="InterPro" id="IPR001220">
    <property type="entry name" value="Legume_lectin_dom"/>
</dbReference>
<dbReference type="SUPFAM" id="SSF49452">
    <property type="entry name" value="Starch-binding domain-like"/>
    <property type="match status" value="1"/>
</dbReference>
<dbReference type="Pfam" id="PF00139">
    <property type="entry name" value="Lectin_legB"/>
    <property type="match status" value="2"/>
</dbReference>
<dbReference type="InterPro" id="IPR014718">
    <property type="entry name" value="GH-type_carb-bd"/>
</dbReference>
<dbReference type="Pfam" id="PF06045">
    <property type="entry name" value="Rhamnogal_lyase"/>
    <property type="match status" value="1"/>
</dbReference>
<evidence type="ECO:0000259" key="15">
    <source>
        <dbReference type="Pfam" id="PF00139"/>
    </source>
</evidence>
<dbReference type="PROSITE" id="PS00107">
    <property type="entry name" value="PROTEIN_KINASE_ATP"/>
    <property type="match status" value="1"/>
</dbReference>
<dbReference type="Gene3D" id="3.30.200.20">
    <property type="entry name" value="Phosphorylase Kinase, domain 1"/>
    <property type="match status" value="1"/>
</dbReference>
<dbReference type="GO" id="GO:0102210">
    <property type="term" value="F:rhamnogalacturonan endolyase activity"/>
    <property type="evidence" value="ECO:0007669"/>
    <property type="project" value="UniProtKB-EC"/>
</dbReference>
<feature type="domain" description="Legume lectin" evidence="15">
    <location>
        <begin position="39"/>
        <end position="277"/>
    </location>
</feature>
<dbReference type="InterPro" id="IPR051850">
    <property type="entry name" value="Polysacch_Lyase_4"/>
</dbReference>
<feature type="domain" description="Rhamnogalacturonan lyase" evidence="16">
    <location>
        <begin position="1093"/>
        <end position="1267"/>
    </location>
</feature>
<evidence type="ECO:0000313" key="18">
    <source>
        <dbReference type="EMBL" id="KAG5529667.1"/>
    </source>
</evidence>
<keyword evidence="7" id="KW-0964">Secreted</keyword>
<evidence type="ECO:0000256" key="11">
    <source>
        <dbReference type="ARBA" id="ARBA00023239"/>
    </source>
</evidence>
<dbReference type="InterPro" id="IPR011009">
    <property type="entry name" value="Kinase-like_dom_sf"/>
</dbReference>
<dbReference type="Proteomes" id="UP000823749">
    <property type="component" value="Chromosome 10"/>
</dbReference>
<dbReference type="Gene3D" id="2.60.120.260">
    <property type="entry name" value="Galactose-binding domain-like"/>
    <property type="match status" value="1"/>
</dbReference>
<reference evidence="18" key="1">
    <citation type="submission" date="2020-08" db="EMBL/GenBank/DDBJ databases">
        <title>Plant Genome Project.</title>
        <authorList>
            <person name="Zhang R.-G."/>
        </authorList>
    </citation>
    <scope>NUCLEOTIDE SEQUENCE</scope>
    <source>
        <strain evidence="18">WSP0</strain>
        <tissue evidence="18">Leaf</tissue>
    </source>
</reference>
<dbReference type="GO" id="GO:0004672">
    <property type="term" value="F:protein kinase activity"/>
    <property type="evidence" value="ECO:0007669"/>
    <property type="project" value="InterPro"/>
</dbReference>
<organism evidence="18 19">
    <name type="scientific">Rhododendron griersonianum</name>
    <dbReference type="NCBI Taxonomy" id="479676"/>
    <lineage>
        <taxon>Eukaryota</taxon>
        <taxon>Viridiplantae</taxon>
        <taxon>Streptophyta</taxon>
        <taxon>Embryophyta</taxon>
        <taxon>Tracheophyta</taxon>
        <taxon>Spermatophyta</taxon>
        <taxon>Magnoliopsida</taxon>
        <taxon>eudicotyledons</taxon>
        <taxon>Gunneridae</taxon>
        <taxon>Pentapetalae</taxon>
        <taxon>asterids</taxon>
        <taxon>Ericales</taxon>
        <taxon>Ericaceae</taxon>
        <taxon>Ericoideae</taxon>
        <taxon>Rhodoreae</taxon>
        <taxon>Rhododendron</taxon>
    </lineage>
</organism>
<dbReference type="Gene3D" id="2.60.40.1120">
    <property type="entry name" value="Carboxypeptidase-like, regulatory domain"/>
    <property type="match status" value="1"/>
</dbReference>
<dbReference type="SUPFAM" id="SSF56112">
    <property type="entry name" value="Protein kinase-like (PK-like)"/>
    <property type="match status" value="1"/>
</dbReference>
<feature type="transmembrane region" description="Helical" evidence="13">
    <location>
        <begin position="286"/>
        <end position="310"/>
    </location>
</feature>
<keyword evidence="11" id="KW-0456">Lyase</keyword>
<dbReference type="Gene3D" id="2.70.98.10">
    <property type="match status" value="1"/>
</dbReference>
<proteinExistence type="inferred from homology"/>
<dbReference type="SUPFAM" id="SSF49899">
    <property type="entry name" value="Concanavalin A-like lectins/glucanases"/>
    <property type="match status" value="2"/>
</dbReference>
<evidence type="ECO:0000256" key="5">
    <source>
        <dbReference type="ARBA" id="ARBA00010418"/>
    </source>
</evidence>
<dbReference type="EMBL" id="JACTNZ010000010">
    <property type="protein sequence ID" value="KAG5529667.1"/>
    <property type="molecule type" value="Genomic_DNA"/>
</dbReference>
<dbReference type="GO" id="GO:0005975">
    <property type="term" value="P:carbohydrate metabolic process"/>
    <property type="evidence" value="ECO:0007669"/>
    <property type="project" value="InterPro"/>
</dbReference>
<feature type="transmembrane region" description="Helical" evidence="13">
    <location>
        <begin position="54"/>
        <end position="76"/>
    </location>
</feature>
<dbReference type="InterPro" id="IPR010325">
    <property type="entry name" value="Rhamnogal_lyase"/>
</dbReference>
<dbReference type="InterPro" id="IPR000719">
    <property type="entry name" value="Prot_kinase_dom"/>
</dbReference>
<dbReference type="Gene3D" id="2.60.120.200">
    <property type="match status" value="2"/>
</dbReference>
<feature type="domain" description="Rhamnogalacturonan lyase" evidence="17">
    <location>
        <begin position="1008"/>
        <end position="1079"/>
    </location>
</feature>
<dbReference type="PROSITE" id="PS00308">
    <property type="entry name" value="LECTIN_LEGUME_ALPHA"/>
    <property type="match status" value="1"/>
</dbReference>
<dbReference type="PANTHER" id="PTHR32018:SF6">
    <property type="entry name" value="RHAMNOGALACTURONAN ENDOLYASE"/>
    <property type="match status" value="1"/>
</dbReference>
<comment type="similarity">
    <text evidence="3">In the N-terminal section; belongs to the leguminous lectin family.</text>
</comment>
<keyword evidence="13" id="KW-0472">Membrane</keyword>
<dbReference type="SUPFAM" id="SSF74650">
    <property type="entry name" value="Galactose mutarotase-like"/>
    <property type="match status" value="1"/>
</dbReference>
<dbReference type="FunFam" id="2.60.120.200:FF:000103">
    <property type="entry name" value="L-type lectin-domain containing receptor kinase IX.1"/>
    <property type="match status" value="1"/>
</dbReference>
<evidence type="ECO:0000256" key="13">
    <source>
        <dbReference type="SAM" id="Phobius"/>
    </source>
</evidence>
<dbReference type="EC" id="4.2.2.23" evidence="6"/>
<keyword evidence="9" id="KW-0430">Lectin</keyword>
<evidence type="ECO:0000256" key="3">
    <source>
        <dbReference type="ARBA" id="ARBA00008536"/>
    </source>
</evidence>
<feature type="domain" description="Protein kinase" evidence="14">
    <location>
        <begin position="355"/>
        <end position="416"/>
    </location>
</feature>
<keyword evidence="13" id="KW-1133">Transmembrane helix</keyword>
<dbReference type="PROSITE" id="PS00307">
    <property type="entry name" value="LECTIN_LEGUME_BETA"/>
    <property type="match status" value="1"/>
</dbReference>
<evidence type="ECO:0000256" key="7">
    <source>
        <dbReference type="ARBA" id="ARBA00022525"/>
    </source>
</evidence>
<evidence type="ECO:0000259" key="17">
    <source>
        <dbReference type="Pfam" id="PF14686"/>
    </source>
</evidence>
<dbReference type="InterPro" id="IPR017441">
    <property type="entry name" value="Protein_kinase_ATP_BS"/>
</dbReference>
<dbReference type="Pfam" id="PF14686">
    <property type="entry name" value="fn3_3"/>
    <property type="match status" value="1"/>
</dbReference>
<protein>
    <recommendedName>
        <fullName evidence="6">rhamnogalacturonan endolyase</fullName>
        <ecNumber evidence="6">4.2.2.23</ecNumber>
    </recommendedName>
</protein>
<dbReference type="CDD" id="cd10316">
    <property type="entry name" value="RGL4_M"/>
    <property type="match status" value="1"/>
</dbReference>